<dbReference type="EMBL" id="JAWIIV010000003">
    <property type="protein sequence ID" value="MEC4718540.1"/>
    <property type="molecule type" value="Genomic_DNA"/>
</dbReference>
<dbReference type="Proteomes" id="UP001352263">
    <property type="component" value="Unassembled WGS sequence"/>
</dbReference>
<keyword evidence="2" id="KW-1185">Reference proteome</keyword>
<proteinExistence type="predicted"/>
<reference evidence="1 2" key="1">
    <citation type="submission" date="2023-10" db="EMBL/GenBank/DDBJ databases">
        <title>Noviherbaspirillum sp. CPCC 100848 genome assembly.</title>
        <authorList>
            <person name="Li X.Y."/>
            <person name="Fang X.M."/>
        </authorList>
    </citation>
    <scope>NUCLEOTIDE SEQUENCE [LARGE SCALE GENOMIC DNA]</scope>
    <source>
        <strain evidence="1 2">CPCC 100848</strain>
    </source>
</reference>
<dbReference type="InterPro" id="IPR021382">
    <property type="entry name" value="DUF3014"/>
</dbReference>
<evidence type="ECO:0000313" key="2">
    <source>
        <dbReference type="Proteomes" id="UP001352263"/>
    </source>
</evidence>
<evidence type="ECO:0000313" key="1">
    <source>
        <dbReference type="EMBL" id="MEC4718540.1"/>
    </source>
</evidence>
<sequence>MKKVIGSLLGIIVLGAVAIAFYLWLQGPTYRPAPSAPADAPPPPAASAEPEILYPVPEAPPAALPALDKSDPVILGALSDLLGRAAVKRLLQPEEIVRRIVVTVDNLPRKVVSGQLMPTTPVSGKLRTEGKGKELTLASANYERYTPFVRVLDTVDAKDLSALYMRFYPLFQSAYRDLGYPKGYFNDRLVAVIDHILDAPEVEGPIELVQPHVFYKFADPELESLSAGHKLMLRMGDANAAKVKNKLRAIRKELVKGSAEAKGR</sequence>
<organism evidence="1 2">
    <name type="scientific">Noviherbaspirillum album</name>
    <dbReference type="NCBI Taxonomy" id="3080276"/>
    <lineage>
        <taxon>Bacteria</taxon>
        <taxon>Pseudomonadati</taxon>
        <taxon>Pseudomonadota</taxon>
        <taxon>Betaproteobacteria</taxon>
        <taxon>Burkholderiales</taxon>
        <taxon>Oxalobacteraceae</taxon>
        <taxon>Noviherbaspirillum</taxon>
    </lineage>
</organism>
<comment type="caution">
    <text evidence="1">The sequence shown here is derived from an EMBL/GenBank/DDBJ whole genome shotgun (WGS) entry which is preliminary data.</text>
</comment>
<gene>
    <name evidence="1" type="ORF">RY831_05235</name>
</gene>
<accession>A0ABU6J586</accession>
<name>A0ABU6J586_9BURK</name>
<protein>
    <submittedName>
        <fullName evidence="1">DUF3014 domain-containing protein</fullName>
    </submittedName>
</protein>
<dbReference type="RefSeq" id="WP_326505276.1">
    <property type="nucleotide sequence ID" value="NZ_JAWIIV010000003.1"/>
</dbReference>
<dbReference type="Pfam" id="PF11219">
    <property type="entry name" value="DUF3014"/>
    <property type="match status" value="1"/>
</dbReference>